<dbReference type="InterPro" id="IPR052042">
    <property type="entry name" value="Tail_sheath_structural"/>
</dbReference>
<dbReference type="Pfam" id="PF17482">
    <property type="entry name" value="Phage_sheath_1C"/>
    <property type="match status" value="1"/>
</dbReference>
<comment type="similarity">
    <text evidence="1">Belongs to the myoviridae tail sheath protein family.</text>
</comment>
<reference evidence="5" key="1">
    <citation type="submission" date="2016-05" db="EMBL/GenBank/DDBJ databases">
        <authorList>
            <person name="Baek K."/>
            <person name="Yang S.-J."/>
        </authorList>
    </citation>
    <scope>NUCLEOTIDE SEQUENCE [LARGE SCALE GENOMIC DNA]</scope>
    <source>
        <strain evidence="5">ST58-10</strain>
    </source>
</reference>
<dbReference type="Proteomes" id="UP000078070">
    <property type="component" value="Chromosome"/>
</dbReference>
<evidence type="ECO:0000259" key="3">
    <source>
        <dbReference type="Pfam" id="PF17482"/>
    </source>
</evidence>
<dbReference type="EMBL" id="CP015839">
    <property type="protein sequence ID" value="ANG64511.1"/>
    <property type="molecule type" value="Genomic_DNA"/>
</dbReference>
<dbReference type="Gene3D" id="3.40.50.11780">
    <property type="match status" value="2"/>
</dbReference>
<dbReference type="RefSeq" id="WP_067386113.1">
    <property type="nucleotide sequence ID" value="NZ_CP015839.1"/>
</dbReference>
<dbReference type="STRING" id="1821621.A8C75_19920"/>
<keyword evidence="5" id="KW-1185">Reference proteome</keyword>
<feature type="domain" description="Tail sheath protein subtilisin-like" evidence="2">
    <location>
        <begin position="484"/>
        <end position="649"/>
    </location>
</feature>
<proteinExistence type="inferred from homology"/>
<name>A0A1A9F3T7_9GAMM</name>
<evidence type="ECO:0000256" key="1">
    <source>
        <dbReference type="ARBA" id="ARBA00008005"/>
    </source>
</evidence>
<feature type="domain" description="Tail sheath protein C-terminal" evidence="3">
    <location>
        <begin position="654"/>
        <end position="760"/>
    </location>
</feature>
<dbReference type="PANTHER" id="PTHR35861:SF1">
    <property type="entry name" value="PHAGE TAIL SHEATH PROTEIN"/>
    <property type="match status" value="1"/>
</dbReference>
<dbReference type="KEGG" id="mars:A8C75_19920"/>
<dbReference type="Pfam" id="PF04984">
    <property type="entry name" value="Phage_sheath_1"/>
    <property type="match status" value="1"/>
</dbReference>
<reference evidence="4 5" key="2">
    <citation type="journal article" date="2018" name="Int. J. Syst. Evol. Microbiol.">
        <title>Marinobacterium aestuarii sp. nov., a benzene-degrading marine bacterium isolated from estuary sediment.</title>
        <authorList>
            <person name="Bae S.S."/>
            <person name="Jung J."/>
            <person name="Chung D."/>
            <person name="Baek K."/>
        </authorList>
    </citation>
    <scope>NUCLEOTIDE SEQUENCE [LARGE SCALE GENOMIC DNA]</scope>
    <source>
        <strain evidence="4 5">ST58-10</strain>
    </source>
</reference>
<organism evidence="4 5">
    <name type="scientific">Marinobacterium aestuarii</name>
    <dbReference type="NCBI Taxonomy" id="1821621"/>
    <lineage>
        <taxon>Bacteria</taxon>
        <taxon>Pseudomonadati</taxon>
        <taxon>Pseudomonadota</taxon>
        <taxon>Gammaproteobacteria</taxon>
        <taxon>Oceanospirillales</taxon>
        <taxon>Oceanospirillaceae</taxon>
        <taxon>Marinobacterium</taxon>
    </lineage>
</organism>
<sequence>MASYLHPGVYIEEIPSGARPIEGVSTSVTAFVGASSRGPSGATLIGKFDDYVRDFGGVTGADDTMGLAVQAFYLNGGGAAFVCRLSGEGSAPAALGINGQGVAGGGPLANGGLAISAKNVGDWGNDIFVQILKPDADAELFALVAGHRKDGELVVDEVFTDLSMNADSPDYALTRINSASSLVSVALGSAVAANYQAASLVGGALPDPNPFAAASGSPLLMNLAINGLQTEQISVTVTPGDDPDDVATALEAAIQALGPQDAYQTFSASWSGATDRFTLTAAEDESLAVVEVFGGGLAELLRLRPEDSARITGAVVSPADLPFATSVSALGLADLTLSVDGNSVTLSLATAALNLTANNDTSGAAIALAIQNAVRAAANGRESLAAFSASYNAGTTRFSFTSGSSAVRLSGIQVTDGALADILGMNAADNPVATPGRQRELGISNLVPIQSLGLLEQGVPLTGGVANAPSAAEYGAFYANSLRKVRDVSIVVLPGNPWPASGTNPIITQTLAHCEAMRNRILILDPPAGLELDQAATVKSLGLPTSTYTVFYYPWVSVANPAYDADRNPTAPKTVAIAPSSLAAGLWARTDARRGVWKAPAGVETQLNGVAALQFAAEDLEQDQLNPLGVNVIRRLPGYSSVIWGSRTLATKASPEWRYVPVRRTAIFIEQSIYNGIQWAVFEPNDEPLWGSLRGNIGSFMNGLFRAGAFQGATSDQAYFVRCKLGDTMTQADIDRGQVIVQVGFAPLKPAEFVIIRIQQKVGEQS</sequence>
<dbReference type="PANTHER" id="PTHR35861">
    <property type="match status" value="1"/>
</dbReference>
<gene>
    <name evidence="4" type="ORF">A8C75_19920</name>
</gene>
<dbReference type="InterPro" id="IPR035089">
    <property type="entry name" value="Phage_sheath_subtilisin"/>
</dbReference>
<evidence type="ECO:0000313" key="4">
    <source>
        <dbReference type="EMBL" id="ANG64511.1"/>
    </source>
</evidence>
<dbReference type="AlphaFoldDB" id="A0A1A9F3T7"/>
<evidence type="ECO:0000313" key="5">
    <source>
        <dbReference type="Proteomes" id="UP000078070"/>
    </source>
</evidence>
<dbReference type="InterPro" id="IPR020287">
    <property type="entry name" value="Tail_sheath_C"/>
</dbReference>
<evidence type="ECO:0008006" key="6">
    <source>
        <dbReference type="Google" id="ProtNLM"/>
    </source>
</evidence>
<protein>
    <recommendedName>
        <fullName evidence="6">Phage tail protein</fullName>
    </recommendedName>
</protein>
<accession>A0A1A9F3T7</accession>
<evidence type="ECO:0000259" key="2">
    <source>
        <dbReference type="Pfam" id="PF04984"/>
    </source>
</evidence>